<dbReference type="InterPro" id="IPR003099">
    <property type="entry name" value="Prephen_DH"/>
</dbReference>
<dbReference type="InterPro" id="IPR008927">
    <property type="entry name" value="6-PGluconate_DH-like_C_sf"/>
</dbReference>
<dbReference type="PANTHER" id="PTHR21363">
    <property type="entry name" value="PREPHENATE DEHYDROGENASE"/>
    <property type="match status" value="1"/>
</dbReference>
<dbReference type="AlphaFoldDB" id="A0A6J7GKU6"/>
<evidence type="ECO:0000259" key="10">
    <source>
        <dbReference type="PROSITE" id="PS51671"/>
    </source>
</evidence>
<dbReference type="Gene3D" id="1.10.3660.10">
    <property type="entry name" value="6-phosphogluconate dehydrogenase C-terminal like domain"/>
    <property type="match status" value="1"/>
</dbReference>
<dbReference type="GO" id="GO:0006571">
    <property type="term" value="P:tyrosine biosynthetic process"/>
    <property type="evidence" value="ECO:0007669"/>
    <property type="project" value="UniProtKB-UniPathway"/>
</dbReference>
<proteinExistence type="predicted"/>
<evidence type="ECO:0000256" key="8">
    <source>
        <dbReference type="ARBA" id="ARBA00049260"/>
    </source>
</evidence>
<dbReference type="Gene3D" id="3.40.50.720">
    <property type="entry name" value="NAD(P)-binding Rossmann-like Domain"/>
    <property type="match status" value="1"/>
</dbReference>
<dbReference type="PANTHER" id="PTHR21363:SF0">
    <property type="entry name" value="PREPHENATE DEHYDROGENASE [NADP(+)]"/>
    <property type="match status" value="1"/>
</dbReference>
<keyword evidence="7" id="KW-0028">Amino-acid biosynthesis</keyword>
<evidence type="ECO:0000256" key="5">
    <source>
        <dbReference type="ARBA" id="ARBA00023002"/>
    </source>
</evidence>
<dbReference type="NCBIfam" id="NF005112">
    <property type="entry name" value="PRK06545.2-4"/>
    <property type="match status" value="1"/>
</dbReference>
<sequence>MSISAVKIVGSGLIGTSIGLALSARGVRVLMADIDPVASALAQSLIGKDHQASNSDTFDVVVLAVPPSSFKEVLDVEKELNPLSTFVDILSIKTKPLLEVQGMSDVASRFVGTHPMAGREISGAQSARGDLFVGRTWIVTTGESVQKRSSDLAAELISLCGALPVYMDAQEHDRAMALVSHAPQMLASVLSSQLIGVNPAWLTLIGQGFRDFTRIADSDPILWKEILSENSANILPVLSNFRKRLEEIESELSDSSFAQSAIELGNRGRKLIPGKHGNTARTYIYLHIVIDDKAGQLASIFNDCASANVNIEDVSIEHTPGQNTGLVTLSILDMDNARHLEGFLGEQGWKVHLTSN</sequence>
<evidence type="ECO:0000256" key="1">
    <source>
        <dbReference type="ARBA" id="ARBA00005067"/>
    </source>
</evidence>
<protein>
    <recommendedName>
        <fullName evidence="3">Prephenate dehydrogenase</fullName>
        <ecNumber evidence="2">1.3.1.12</ecNumber>
    </recommendedName>
</protein>
<dbReference type="Pfam" id="PF20463">
    <property type="entry name" value="PDH_C"/>
    <property type="match status" value="1"/>
</dbReference>
<evidence type="ECO:0000313" key="11">
    <source>
        <dbReference type="EMBL" id="CAB4907636.1"/>
    </source>
</evidence>
<feature type="domain" description="ACT" evidence="10">
    <location>
        <begin position="285"/>
        <end position="356"/>
    </location>
</feature>
<organism evidence="11">
    <name type="scientific">freshwater metagenome</name>
    <dbReference type="NCBI Taxonomy" id="449393"/>
    <lineage>
        <taxon>unclassified sequences</taxon>
        <taxon>metagenomes</taxon>
        <taxon>ecological metagenomes</taxon>
    </lineage>
</organism>
<evidence type="ECO:0000256" key="6">
    <source>
        <dbReference type="ARBA" id="ARBA00023027"/>
    </source>
</evidence>
<keyword evidence="6" id="KW-0520">NAD</keyword>
<accession>A0A6J7GKU6</accession>
<evidence type="ECO:0000256" key="3">
    <source>
        <dbReference type="ARBA" id="ARBA00016891"/>
    </source>
</evidence>
<dbReference type="InterPro" id="IPR046826">
    <property type="entry name" value="PDH_N"/>
</dbReference>
<evidence type="ECO:0000256" key="7">
    <source>
        <dbReference type="ARBA" id="ARBA00023141"/>
    </source>
</evidence>
<reference evidence="11" key="1">
    <citation type="submission" date="2020-05" db="EMBL/GenBank/DDBJ databases">
        <authorList>
            <person name="Chiriac C."/>
            <person name="Salcher M."/>
            <person name="Ghai R."/>
            <person name="Kavagutti S V."/>
        </authorList>
    </citation>
    <scope>NUCLEOTIDE SEQUENCE</scope>
</reference>
<feature type="domain" description="Prephenate/arogenate dehydrogenase" evidence="9">
    <location>
        <begin position="4"/>
        <end position="283"/>
    </location>
</feature>
<gene>
    <name evidence="11" type="ORF">UFOPK3614_00034</name>
</gene>
<dbReference type="InterPro" id="IPR046825">
    <property type="entry name" value="PDH_C"/>
</dbReference>
<comment type="catalytic activity">
    <reaction evidence="8">
        <text>prephenate + NAD(+) = 3-(4-hydroxyphenyl)pyruvate + CO2 + NADH</text>
        <dbReference type="Rhea" id="RHEA:13869"/>
        <dbReference type="ChEBI" id="CHEBI:16526"/>
        <dbReference type="ChEBI" id="CHEBI:29934"/>
        <dbReference type="ChEBI" id="CHEBI:36242"/>
        <dbReference type="ChEBI" id="CHEBI:57540"/>
        <dbReference type="ChEBI" id="CHEBI:57945"/>
        <dbReference type="EC" id="1.3.1.12"/>
    </reaction>
</comment>
<keyword evidence="5" id="KW-0560">Oxidoreductase</keyword>
<keyword evidence="7" id="KW-0057">Aromatic amino acid biosynthesis</keyword>
<dbReference type="InterPro" id="IPR045865">
    <property type="entry name" value="ACT-like_dom_sf"/>
</dbReference>
<dbReference type="SUPFAM" id="SSF55021">
    <property type="entry name" value="ACT-like"/>
    <property type="match status" value="1"/>
</dbReference>
<dbReference type="GO" id="GO:0008977">
    <property type="term" value="F:prephenate dehydrogenase (NAD+) activity"/>
    <property type="evidence" value="ECO:0007669"/>
    <property type="project" value="UniProtKB-EC"/>
</dbReference>
<dbReference type="InterPro" id="IPR050812">
    <property type="entry name" value="Preph/Arog_dehydrog"/>
</dbReference>
<dbReference type="SUPFAM" id="SSF51735">
    <property type="entry name" value="NAD(P)-binding Rossmann-fold domains"/>
    <property type="match status" value="1"/>
</dbReference>
<evidence type="ECO:0000256" key="4">
    <source>
        <dbReference type="ARBA" id="ARBA00022498"/>
    </source>
</evidence>
<dbReference type="SUPFAM" id="SSF48179">
    <property type="entry name" value="6-phosphogluconate dehydrogenase C-terminal domain-like"/>
    <property type="match status" value="1"/>
</dbReference>
<keyword evidence="4" id="KW-0827">Tyrosine biosynthesis</keyword>
<dbReference type="PROSITE" id="PS51671">
    <property type="entry name" value="ACT"/>
    <property type="match status" value="1"/>
</dbReference>
<dbReference type="PROSITE" id="PS51176">
    <property type="entry name" value="PDH_ADH"/>
    <property type="match status" value="1"/>
</dbReference>
<evidence type="ECO:0000256" key="2">
    <source>
        <dbReference type="ARBA" id="ARBA00012068"/>
    </source>
</evidence>
<dbReference type="UniPathway" id="UPA00122">
    <property type="reaction ID" value="UER00961"/>
</dbReference>
<evidence type="ECO:0000259" key="9">
    <source>
        <dbReference type="PROSITE" id="PS51176"/>
    </source>
</evidence>
<dbReference type="GO" id="GO:0004665">
    <property type="term" value="F:prephenate dehydrogenase (NADP+) activity"/>
    <property type="evidence" value="ECO:0007669"/>
    <property type="project" value="InterPro"/>
</dbReference>
<comment type="pathway">
    <text evidence="1">Amino-acid biosynthesis; L-tyrosine biosynthesis; (4-hydroxyphenyl)pyruvate from prephenate (NAD(+) route): step 1/1.</text>
</comment>
<name>A0A6J7GKU6_9ZZZZ</name>
<dbReference type="InterPro" id="IPR036291">
    <property type="entry name" value="NAD(P)-bd_dom_sf"/>
</dbReference>
<dbReference type="EC" id="1.3.1.12" evidence="2"/>
<dbReference type="InterPro" id="IPR002912">
    <property type="entry name" value="ACT_dom"/>
</dbReference>
<dbReference type="GO" id="GO:0070403">
    <property type="term" value="F:NAD+ binding"/>
    <property type="evidence" value="ECO:0007669"/>
    <property type="project" value="InterPro"/>
</dbReference>
<dbReference type="EMBL" id="CAFBMS010000001">
    <property type="protein sequence ID" value="CAB4907636.1"/>
    <property type="molecule type" value="Genomic_DNA"/>
</dbReference>
<dbReference type="Pfam" id="PF02153">
    <property type="entry name" value="PDH_N"/>
    <property type="match status" value="1"/>
</dbReference>